<keyword evidence="4" id="KW-1185">Reference proteome</keyword>
<accession>A0ABQ5JN15</accession>
<evidence type="ECO:0000259" key="1">
    <source>
        <dbReference type="Pfam" id="PF01368"/>
    </source>
</evidence>
<dbReference type="Pfam" id="PF02272">
    <property type="entry name" value="DHHA1"/>
    <property type="match status" value="1"/>
</dbReference>
<organism evidence="3 4">
    <name type="scientific">Furfurilactobacillus curtus</name>
    <dbReference type="NCBI Taxonomy" id="1746200"/>
    <lineage>
        <taxon>Bacteria</taxon>
        <taxon>Bacillati</taxon>
        <taxon>Bacillota</taxon>
        <taxon>Bacilli</taxon>
        <taxon>Lactobacillales</taxon>
        <taxon>Lactobacillaceae</taxon>
        <taxon>Furfurilactobacillus</taxon>
    </lineage>
</organism>
<proteinExistence type="predicted"/>
<comment type="caution">
    <text evidence="3">The sequence shown here is derived from an EMBL/GenBank/DDBJ whole genome shotgun (WGS) entry which is preliminary data.</text>
</comment>
<evidence type="ECO:0000313" key="3">
    <source>
        <dbReference type="EMBL" id="GKT05912.1"/>
    </source>
</evidence>
<dbReference type="Gene3D" id="3.10.310.30">
    <property type="match status" value="1"/>
</dbReference>
<dbReference type="Gene3D" id="3.90.1640.10">
    <property type="entry name" value="inorganic pyrophosphatase (n-terminal core)"/>
    <property type="match status" value="1"/>
</dbReference>
<dbReference type="InterPro" id="IPR038763">
    <property type="entry name" value="DHH_sf"/>
</dbReference>
<reference evidence="3 4" key="1">
    <citation type="submission" date="2022-03" db="EMBL/GenBank/DDBJ databases">
        <title>Draft genome sequence of Furfurilactobacillus curtus JCM 31185.</title>
        <authorList>
            <person name="Suzuki S."/>
            <person name="Endo A."/>
            <person name="Kajikawa A."/>
        </authorList>
    </citation>
    <scope>NUCLEOTIDE SEQUENCE [LARGE SCALE GENOMIC DNA]</scope>
    <source>
        <strain evidence="3 4">JCM 31185</strain>
    </source>
</reference>
<dbReference type="PANTHER" id="PTHR47618">
    <property type="entry name" value="BIFUNCTIONAL OLIGORIBONUCLEASE AND PAP PHOSPHATASE NRNA"/>
    <property type="match status" value="1"/>
</dbReference>
<dbReference type="RefSeq" id="WP_407883592.1">
    <property type="nucleotide sequence ID" value="NZ_BQXO01000003.1"/>
</dbReference>
<evidence type="ECO:0000313" key="4">
    <source>
        <dbReference type="Proteomes" id="UP001628078"/>
    </source>
</evidence>
<protein>
    <submittedName>
        <fullName evidence="3">Phosphoesterase</fullName>
    </submittedName>
</protein>
<sequence length="316" mass="34866">MDVQKVIFEEIKRKQIIMIHRHQRPDPDAVGSQVGLATILQAAFPTKQIYIVGKQVPGLAWLGEMESVSDELFDEALILVLDTANEPRVDDQRWRRGQEVIKIDHHPDDEPFGDLSWVNETASSTSEMVTDFANRFELSIDKVAAAALYAGIVGDTGRFLYSDTTPHTMTVTAQLMATGIDAVTINQHEDEMTLPVARLTAYLYEQVHVSEVGAAHVILSDATIKSFELGDAGTASLVPMLGKIATVKTWAIFEEQDDHSYRVRLRSKGPQINGLARQHHGGGHPLASGAKAQDLNEANQMIAQLEQLTADFKETI</sequence>
<dbReference type="Proteomes" id="UP001628078">
    <property type="component" value="Unassembled WGS sequence"/>
</dbReference>
<dbReference type="InterPro" id="IPR001667">
    <property type="entry name" value="DDH_dom"/>
</dbReference>
<dbReference type="InterPro" id="IPR003156">
    <property type="entry name" value="DHHA1_dom"/>
</dbReference>
<name>A0ABQ5JN15_9LACO</name>
<evidence type="ECO:0000259" key="2">
    <source>
        <dbReference type="Pfam" id="PF02272"/>
    </source>
</evidence>
<dbReference type="InterPro" id="IPR051319">
    <property type="entry name" value="Oligoribo/pAp-PDE_c-di-AMP_PDE"/>
</dbReference>
<dbReference type="EMBL" id="BQXO01000003">
    <property type="protein sequence ID" value="GKT05912.1"/>
    <property type="molecule type" value="Genomic_DNA"/>
</dbReference>
<gene>
    <name evidence="3" type="ORF">JCM31185_12000</name>
</gene>
<dbReference type="PANTHER" id="PTHR47618:SF1">
    <property type="entry name" value="BIFUNCTIONAL OLIGORIBONUCLEASE AND PAP PHOSPHATASE NRNA"/>
    <property type="match status" value="1"/>
</dbReference>
<feature type="domain" description="DDH" evidence="1">
    <location>
        <begin position="17"/>
        <end position="152"/>
    </location>
</feature>
<feature type="domain" description="DHHA1" evidence="2">
    <location>
        <begin position="235"/>
        <end position="309"/>
    </location>
</feature>
<dbReference type="SUPFAM" id="SSF64182">
    <property type="entry name" value="DHH phosphoesterases"/>
    <property type="match status" value="1"/>
</dbReference>
<dbReference type="Pfam" id="PF01368">
    <property type="entry name" value="DHH"/>
    <property type="match status" value="1"/>
</dbReference>